<proteinExistence type="predicted"/>
<dbReference type="SUPFAM" id="SSF55729">
    <property type="entry name" value="Acyl-CoA N-acyltransferases (Nat)"/>
    <property type="match status" value="1"/>
</dbReference>
<dbReference type="Proteomes" id="UP000194933">
    <property type="component" value="Unassembled WGS sequence"/>
</dbReference>
<dbReference type="PANTHER" id="PTHR43792:SF1">
    <property type="entry name" value="N-ACETYLTRANSFERASE DOMAIN-CONTAINING PROTEIN"/>
    <property type="match status" value="1"/>
</dbReference>
<dbReference type="PANTHER" id="PTHR43792">
    <property type="entry name" value="GNAT FAMILY, PUTATIVE (AFU_ORTHOLOGUE AFUA_3G00765)-RELATED-RELATED"/>
    <property type="match status" value="1"/>
</dbReference>
<keyword evidence="3" id="KW-1185">Reference proteome</keyword>
<dbReference type="STRING" id="1987383.A5844_001044"/>
<dbReference type="Pfam" id="PF13302">
    <property type="entry name" value="Acetyltransf_3"/>
    <property type="match status" value="1"/>
</dbReference>
<dbReference type="RefSeq" id="WP_086284223.1">
    <property type="nucleotide sequence ID" value="NZ_NGMO01000002.1"/>
</dbReference>
<organism evidence="2 3">
    <name type="scientific">Candidatus Enterococcus wittei</name>
    <dbReference type="NCBI Taxonomy" id="1987383"/>
    <lineage>
        <taxon>Bacteria</taxon>
        <taxon>Bacillati</taxon>
        <taxon>Bacillota</taxon>
        <taxon>Bacilli</taxon>
        <taxon>Lactobacillales</taxon>
        <taxon>Enterococcaceae</taxon>
        <taxon>Enterococcus</taxon>
    </lineage>
</organism>
<dbReference type="EMBL" id="NGMO01000002">
    <property type="protein sequence ID" value="OTP10910.1"/>
    <property type="molecule type" value="Genomic_DNA"/>
</dbReference>
<dbReference type="AlphaFoldDB" id="A0A242JZS8"/>
<dbReference type="GO" id="GO:0016747">
    <property type="term" value="F:acyltransferase activity, transferring groups other than amino-acyl groups"/>
    <property type="evidence" value="ECO:0007669"/>
    <property type="project" value="InterPro"/>
</dbReference>
<dbReference type="Gene3D" id="3.40.630.30">
    <property type="match status" value="1"/>
</dbReference>
<sequence length="192" mass="22259">MDLLINRQLIFAENLVIETDRLILRPLTMADVEDLFEYASDEETTRYVFQRHETILDTKLSIANYFIASPLGKYGIEWKENGKMIGTIDLRLQDGDDTAEIGYVLNRNYWGQGIVPEAGYELLKLGFEKMKLVRIFAYYNAENSKSGRVMEKLGMKQEGVIPDAKRERGRVISIILKGITKKEWMNQVRKTR</sequence>
<evidence type="ECO:0000313" key="2">
    <source>
        <dbReference type="EMBL" id="OTP10910.1"/>
    </source>
</evidence>
<dbReference type="InterPro" id="IPR051531">
    <property type="entry name" value="N-acetyltransferase"/>
</dbReference>
<evidence type="ECO:0000313" key="3">
    <source>
        <dbReference type="Proteomes" id="UP000194933"/>
    </source>
</evidence>
<protein>
    <recommendedName>
        <fullName evidence="1">N-acetyltransferase domain-containing protein</fullName>
    </recommendedName>
</protein>
<gene>
    <name evidence="2" type="ORF">A5844_001044</name>
</gene>
<accession>A0A242JZS8</accession>
<dbReference type="InterPro" id="IPR000182">
    <property type="entry name" value="GNAT_dom"/>
</dbReference>
<dbReference type="PROSITE" id="PS51186">
    <property type="entry name" value="GNAT"/>
    <property type="match status" value="1"/>
</dbReference>
<dbReference type="InterPro" id="IPR016181">
    <property type="entry name" value="Acyl_CoA_acyltransferase"/>
</dbReference>
<feature type="domain" description="N-acetyltransferase" evidence="1">
    <location>
        <begin position="22"/>
        <end position="177"/>
    </location>
</feature>
<comment type="caution">
    <text evidence="2">The sequence shown here is derived from an EMBL/GenBank/DDBJ whole genome shotgun (WGS) entry which is preliminary data.</text>
</comment>
<reference evidence="2 3" key="1">
    <citation type="submission" date="2017-05" db="EMBL/GenBank/DDBJ databases">
        <title>The Genome Sequence of Enterococcus sp. 10A9_DIV0425.</title>
        <authorList>
            <consortium name="The Broad Institute Genomics Platform"/>
            <consortium name="The Broad Institute Genomic Center for Infectious Diseases"/>
            <person name="Earl A."/>
            <person name="Manson A."/>
            <person name="Schwartman J."/>
            <person name="Gilmore M."/>
            <person name="Abouelleil A."/>
            <person name="Cao P."/>
            <person name="Chapman S."/>
            <person name="Cusick C."/>
            <person name="Shea T."/>
            <person name="Young S."/>
            <person name="Neafsey D."/>
            <person name="Nusbaum C."/>
            <person name="Birren B."/>
        </authorList>
    </citation>
    <scope>NUCLEOTIDE SEQUENCE [LARGE SCALE GENOMIC DNA]</scope>
    <source>
        <strain evidence="2 3">10A9_DIV0425</strain>
    </source>
</reference>
<evidence type="ECO:0000259" key="1">
    <source>
        <dbReference type="PROSITE" id="PS51186"/>
    </source>
</evidence>
<name>A0A242JZS8_9ENTE</name>